<keyword evidence="12" id="KW-1185">Reference proteome</keyword>
<dbReference type="EC" id="2.7.11.1" evidence="2"/>
<evidence type="ECO:0000256" key="5">
    <source>
        <dbReference type="ARBA" id="ARBA00022777"/>
    </source>
</evidence>
<protein>
    <recommendedName>
        <fullName evidence="2">non-specific serine/threonine protein kinase</fullName>
        <ecNumber evidence="2">2.7.11.1</ecNumber>
    </recommendedName>
</protein>
<dbReference type="Gene3D" id="1.10.510.10">
    <property type="entry name" value="Transferase(Phosphotransferase) domain 1"/>
    <property type="match status" value="1"/>
</dbReference>
<dbReference type="PANTHER" id="PTHR43671:SF13">
    <property type="entry name" value="SERINE_THREONINE-PROTEIN KINASE NEK2"/>
    <property type="match status" value="1"/>
</dbReference>
<comment type="similarity">
    <text evidence="1">Belongs to the protein kinase superfamily. NEK Ser/Thr protein kinase family. NIMA subfamily.</text>
</comment>
<dbReference type="Pfam" id="PF00069">
    <property type="entry name" value="Pkinase"/>
    <property type="match status" value="1"/>
</dbReference>
<evidence type="ECO:0000256" key="7">
    <source>
        <dbReference type="PROSITE-ProRule" id="PRU10141"/>
    </source>
</evidence>
<dbReference type="PANTHER" id="PTHR43671">
    <property type="entry name" value="SERINE/THREONINE-PROTEIN KINASE NEK"/>
    <property type="match status" value="1"/>
</dbReference>
<name>A0ABN2RRH2_9ACTN</name>
<gene>
    <name evidence="11" type="ORF">GCM10009838_36950</name>
</gene>
<comment type="caution">
    <text evidence="11">The sequence shown here is derived from an EMBL/GenBank/DDBJ whole genome shotgun (WGS) entry which is preliminary data.</text>
</comment>
<dbReference type="PROSITE" id="PS00108">
    <property type="entry name" value="PROTEIN_KINASE_ST"/>
    <property type="match status" value="1"/>
</dbReference>
<feature type="compositionally biased region" description="Low complexity" evidence="8">
    <location>
        <begin position="305"/>
        <end position="322"/>
    </location>
</feature>
<dbReference type="Proteomes" id="UP001499854">
    <property type="component" value="Unassembled WGS sequence"/>
</dbReference>
<dbReference type="Gene3D" id="3.30.200.20">
    <property type="entry name" value="Phosphorylase Kinase, domain 1"/>
    <property type="match status" value="1"/>
</dbReference>
<dbReference type="InterPro" id="IPR050660">
    <property type="entry name" value="NEK_Ser/Thr_kinase"/>
</dbReference>
<dbReference type="SUPFAM" id="SSF56112">
    <property type="entry name" value="Protein kinase-like (PK-like)"/>
    <property type="match status" value="1"/>
</dbReference>
<keyword evidence="3" id="KW-0808">Transferase</keyword>
<keyword evidence="5" id="KW-0418">Kinase</keyword>
<keyword evidence="4 7" id="KW-0547">Nucleotide-binding</keyword>
<dbReference type="CDD" id="cd14014">
    <property type="entry name" value="STKc_PknB_like"/>
    <property type="match status" value="1"/>
</dbReference>
<dbReference type="InterPro" id="IPR011009">
    <property type="entry name" value="Kinase-like_dom_sf"/>
</dbReference>
<evidence type="ECO:0000313" key="12">
    <source>
        <dbReference type="Proteomes" id="UP001499854"/>
    </source>
</evidence>
<evidence type="ECO:0000256" key="8">
    <source>
        <dbReference type="SAM" id="MobiDB-lite"/>
    </source>
</evidence>
<accession>A0ABN2RRH2</accession>
<evidence type="ECO:0000256" key="4">
    <source>
        <dbReference type="ARBA" id="ARBA00022741"/>
    </source>
</evidence>
<evidence type="ECO:0000256" key="3">
    <source>
        <dbReference type="ARBA" id="ARBA00022679"/>
    </source>
</evidence>
<dbReference type="PROSITE" id="PS00107">
    <property type="entry name" value="PROTEIN_KINASE_ATP"/>
    <property type="match status" value="1"/>
</dbReference>
<dbReference type="InterPro" id="IPR000719">
    <property type="entry name" value="Prot_kinase_dom"/>
</dbReference>
<feature type="binding site" evidence="7">
    <location>
        <position position="43"/>
    </location>
    <ligand>
        <name>ATP</name>
        <dbReference type="ChEBI" id="CHEBI:30616"/>
    </ligand>
</feature>
<evidence type="ECO:0000256" key="2">
    <source>
        <dbReference type="ARBA" id="ARBA00012513"/>
    </source>
</evidence>
<proteinExistence type="inferred from homology"/>
<evidence type="ECO:0000313" key="11">
    <source>
        <dbReference type="EMBL" id="GAA1973647.1"/>
    </source>
</evidence>
<keyword evidence="6 7" id="KW-0067">ATP-binding</keyword>
<feature type="domain" description="Protein kinase" evidence="10">
    <location>
        <begin position="15"/>
        <end position="274"/>
    </location>
</feature>
<evidence type="ECO:0000259" key="10">
    <source>
        <dbReference type="PROSITE" id="PS50011"/>
    </source>
</evidence>
<feature type="region of interest" description="Disordered" evidence="8">
    <location>
        <begin position="402"/>
        <end position="522"/>
    </location>
</feature>
<sequence length="522" mass="52699">MQPLQPGDPRTVGPYVLIARLGSGGMGHVFLGRTRGGRTVAVKAVKPELAGNPEFRRRFRQEVAAARLVSGPHTAPVVDADPEAAMPWLATAYVSGQTLRAAVAEGWRLPEGSLLVLAGGLARALAEIHAAGVVHRDLKPSNVMLAVEGPRVIDFGISRVTAATDYTRTDVGTIVGSPGFMSPEQSRGHSLTGATDVFSLGTVLAYAATGHNPFGAGPDHALLYRIGHAEPDLDAVPDRLVPLVRACLEKDPAHRPTTAQIIRHTAAKPEGPWLPAALTAAIAQNAAEILDYEGIAVFPERDTPAGNGRHAAGTGRHAAAGAPVEPGTRQTRIEAPAPETLVLPPDRAGAPPSERVGVGEPPREARGAGGAGWVVGVLAVAVIAALSTALVLVLRSGGHNPGTPPAASVTGGASTSSAPLPRSAHTSTPTRATTSTAPSPTATSNSSVPTAPTTAQSTNTVSPTTTTSSSSASSAPSSTPSTTPSSTPSSTPSTTPSSSASHSAAPTSASASRTGGAGRRAP</sequence>
<dbReference type="InterPro" id="IPR008271">
    <property type="entry name" value="Ser/Thr_kinase_AS"/>
</dbReference>
<dbReference type="SMART" id="SM00220">
    <property type="entry name" value="S_TKc"/>
    <property type="match status" value="1"/>
</dbReference>
<evidence type="ECO:0000256" key="1">
    <source>
        <dbReference type="ARBA" id="ARBA00010886"/>
    </source>
</evidence>
<keyword evidence="9" id="KW-0812">Transmembrane</keyword>
<dbReference type="RefSeq" id="WP_344658285.1">
    <property type="nucleotide sequence ID" value="NZ_BAAAQM010000019.1"/>
</dbReference>
<dbReference type="PROSITE" id="PS50011">
    <property type="entry name" value="PROTEIN_KINASE_DOM"/>
    <property type="match status" value="1"/>
</dbReference>
<reference evidence="11 12" key="1">
    <citation type="journal article" date="2019" name="Int. J. Syst. Evol. Microbiol.">
        <title>The Global Catalogue of Microorganisms (GCM) 10K type strain sequencing project: providing services to taxonomists for standard genome sequencing and annotation.</title>
        <authorList>
            <consortium name="The Broad Institute Genomics Platform"/>
            <consortium name="The Broad Institute Genome Sequencing Center for Infectious Disease"/>
            <person name="Wu L."/>
            <person name="Ma J."/>
        </authorList>
    </citation>
    <scope>NUCLEOTIDE SEQUENCE [LARGE SCALE GENOMIC DNA]</scope>
    <source>
        <strain evidence="11 12">JCM 16013</strain>
    </source>
</reference>
<organism evidence="11 12">
    <name type="scientific">Catenulispora subtropica</name>
    <dbReference type="NCBI Taxonomy" id="450798"/>
    <lineage>
        <taxon>Bacteria</taxon>
        <taxon>Bacillati</taxon>
        <taxon>Actinomycetota</taxon>
        <taxon>Actinomycetes</taxon>
        <taxon>Catenulisporales</taxon>
        <taxon>Catenulisporaceae</taxon>
        <taxon>Catenulispora</taxon>
    </lineage>
</organism>
<keyword evidence="9" id="KW-0472">Membrane</keyword>
<feature type="region of interest" description="Disordered" evidence="8">
    <location>
        <begin position="301"/>
        <end position="368"/>
    </location>
</feature>
<dbReference type="EMBL" id="BAAAQM010000019">
    <property type="protein sequence ID" value="GAA1973647.1"/>
    <property type="molecule type" value="Genomic_DNA"/>
</dbReference>
<feature type="compositionally biased region" description="Low complexity" evidence="8">
    <location>
        <begin position="406"/>
        <end position="512"/>
    </location>
</feature>
<dbReference type="InterPro" id="IPR017441">
    <property type="entry name" value="Protein_kinase_ATP_BS"/>
</dbReference>
<keyword evidence="9" id="KW-1133">Transmembrane helix</keyword>
<feature type="transmembrane region" description="Helical" evidence="9">
    <location>
        <begin position="371"/>
        <end position="394"/>
    </location>
</feature>
<evidence type="ECO:0000256" key="9">
    <source>
        <dbReference type="SAM" id="Phobius"/>
    </source>
</evidence>
<evidence type="ECO:0000256" key="6">
    <source>
        <dbReference type="ARBA" id="ARBA00022840"/>
    </source>
</evidence>